<comment type="caution">
    <text evidence="1">The sequence shown here is derived from an EMBL/GenBank/DDBJ whole genome shotgun (WGS) entry which is preliminary data.</text>
</comment>
<reference evidence="1" key="1">
    <citation type="journal article" date="2022" name="Int. J. Syst. Evol. Microbiol.">
        <title>Prevotella lacticifex sp. nov., isolated from the rumen of cows.</title>
        <authorList>
            <person name="Shinkai T."/>
            <person name="Ikeyama N."/>
            <person name="Kumagai M."/>
            <person name="Ohmori H."/>
            <person name="Sakamoto M."/>
            <person name="Ohkuma M."/>
            <person name="Mitsumori M."/>
        </authorList>
    </citation>
    <scope>NUCLEOTIDE SEQUENCE</scope>
    <source>
        <strain evidence="1">R5076</strain>
    </source>
</reference>
<dbReference type="AlphaFoldDB" id="A0A9R1CXP7"/>
<protein>
    <submittedName>
        <fullName evidence="1">Uncharacterized protein</fullName>
    </submittedName>
</protein>
<proteinExistence type="predicted"/>
<sequence length="114" mass="12625">MGWGAKEYGTTNMCTKVKPQPVNSVPKVSSDGRNKAVKSYDGNRALKQNTVKTVLPNDAFMTAADILWRTAAASKAKKPKETQVWLDNDLYRKIEMLNIKHGKPVPTSTLSMQS</sequence>
<keyword evidence="2" id="KW-1185">Reference proteome</keyword>
<gene>
    <name evidence="1" type="ORF">PRLR5076_11410</name>
</gene>
<accession>A0A9R1CXP7</accession>
<evidence type="ECO:0000313" key="1">
    <source>
        <dbReference type="EMBL" id="GJG58290.1"/>
    </source>
</evidence>
<dbReference type="EMBL" id="BPUB01000001">
    <property type="protein sequence ID" value="GJG58290.1"/>
    <property type="molecule type" value="Genomic_DNA"/>
</dbReference>
<name>A0A9R1CXP7_9BACT</name>
<dbReference type="Proteomes" id="UP000825483">
    <property type="component" value="Unassembled WGS sequence"/>
</dbReference>
<evidence type="ECO:0000313" key="2">
    <source>
        <dbReference type="Proteomes" id="UP000825483"/>
    </source>
</evidence>
<organism evidence="1 2">
    <name type="scientific">Prevotella lacticifex</name>
    <dbReference type="NCBI Taxonomy" id="2854755"/>
    <lineage>
        <taxon>Bacteria</taxon>
        <taxon>Pseudomonadati</taxon>
        <taxon>Bacteroidota</taxon>
        <taxon>Bacteroidia</taxon>
        <taxon>Bacteroidales</taxon>
        <taxon>Prevotellaceae</taxon>
        <taxon>Prevotella</taxon>
    </lineage>
</organism>